<dbReference type="RefSeq" id="WP_169552120.1">
    <property type="nucleotide sequence ID" value="NZ_CP051677.1"/>
</dbReference>
<gene>
    <name evidence="3" type="ORF">HH216_18390</name>
</gene>
<dbReference type="Pfam" id="PF07510">
    <property type="entry name" value="GmrSD_C"/>
    <property type="match status" value="1"/>
</dbReference>
<keyword evidence="4" id="KW-1185">Reference proteome</keyword>
<feature type="domain" description="GmrSD restriction endonucleases C-terminal" evidence="2">
    <location>
        <begin position="477"/>
        <end position="596"/>
    </location>
</feature>
<dbReference type="PANTHER" id="PTHR35149:SF1">
    <property type="entry name" value="DUF5655 DOMAIN-CONTAINING PROTEIN"/>
    <property type="match status" value="1"/>
</dbReference>
<evidence type="ECO:0000313" key="3">
    <source>
        <dbReference type="EMBL" id="QJD80161.1"/>
    </source>
</evidence>
<dbReference type="AlphaFoldDB" id="A0A7L5DRU3"/>
<dbReference type="PANTHER" id="PTHR35149">
    <property type="entry name" value="SLL5132 PROTEIN"/>
    <property type="match status" value="1"/>
</dbReference>
<evidence type="ECO:0000259" key="2">
    <source>
        <dbReference type="Pfam" id="PF07510"/>
    </source>
</evidence>
<name>A0A7L5DRU3_9BACT</name>
<evidence type="ECO:0000313" key="4">
    <source>
        <dbReference type="Proteomes" id="UP000501128"/>
    </source>
</evidence>
<evidence type="ECO:0000259" key="1">
    <source>
        <dbReference type="Pfam" id="PF03235"/>
    </source>
</evidence>
<dbReference type="InterPro" id="IPR004919">
    <property type="entry name" value="GmrSD_N"/>
</dbReference>
<dbReference type="EMBL" id="CP051677">
    <property type="protein sequence ID" value="QJD80161.1"/>
    <property type="molecule type" value="Genomic_DNA"/>
</dbReference>
<sequence>MADYSLDTGKKYIMDIFASDRFYNIPDYQRAYVWGNEQIVDLLEDISNALGQDGKQGEKKEYFLGCMIWNTKYIKEANIEYACQDILDGQQRFITIYILQAVIRDISKSDDLKKDVLERMQQKGNIYKGIPERNRIEFQIRNDKDFIDKFIIKDGGTLKEMELSDLIKDKDESISTRNMAKAINFIKEWWLEKEMEIDSDALFQQHLSSFYIYLSTKVLALFLATSDNLDDAYNLFTVLNSRGVQLQSSDILRAQNLRVINDEKLRKKYASNWEEYENSVSAPYKSFDEFLWAMVYIKMKYRSDDNQSLIRAFDFMYSKQNLLEKGSSTFDFIGRYIKHLEVINSNNFQEQSGSGNCFSNINYILTTTFSNIYMVPLMHYRECFGEYGIVEFIIKIDNLYSAYWLLDNRNIQSRTFIILRRMEEIKKEQNNNKIAADQFLIDPTLQYDYVDDKASTAININNLFRIIDEEKWGAFSGTKVNKTRYLLLKLDLILSNINTHLFFSKNSASLEHLMPQKVEGTSWDIEKDSHSEWLHRIGNVVLVDRRKNASLSNSPYSTKRQKFQGAFEARANTNHVFFKYNDWNIDNIKSNHNRIVSLLKEYYSGNSLKTLKDLNKKTEAI</sequence>
<dbReference type="KEGG" id="srho:HH216_18390"/>
<dbReference type="Proteomes" id="UP000501128">
    <property type="component" value="Chromosome"/>
</dbReference>
<reference evidence="3 4" key="1">
    <citation type="submission" date="2020-04" db="EMBL/GenBank/DDBJ databases">
        <title>Genome sequencing of novel species.</title>
        <authorList>
            <person name="Heo J."/>
            <person name="Kim S.-J."/>
            <person name="Kim J.-S."/>
            <person name="Hong S.-B."/>
            <person name="Kwon S.-W."/>
        </authorList>
    </citation>
    <scope>NUCLEOTIDE SEQUENCE [LARGE SCALE GENOMIC DNA]</scope>
    <source>
        <strain evidence="3 4">CJU-R4</strain>
    </source>
</reference>
<proteinExistence type="predicted"/>
<feature type="domain" description="GmrSD restriction endonucleases N-terminal" evidence="1">
    <location>
        <begin position="15"/>
        <end position="255"/>
    </location>
</feature>
<organism evidence="3 4">
    <name type="scientific">Spirosoma rhododendri</name>
    <dbReference type="NCBI Taxonomy" id="2728024"/>
    <lineage>
        <taxon>Bacteria</taxon>
        <taxon>Pseudomonadati</taxon>
        <taxon>Bacteroidota</taxon>
        <taxon>Cytophagia</taxon>
        <taxon>Cytophagales</taxon>
        <taxon>Cytophagaceae</taxon>
        <taxon>Spirosoma</taxon>
    </lineage>
</organism>
<protein>
    <submittedName>
        <fullName evidence="3">DUF262 domain-containing protein</fullName>
    </submittedName>
</protein>
<dbReference type="Pfam" id="PF03235">
    <property type="entry name" value="GmrSD_N"/>
    <property type="match status" value="1"/>
</dbReference>
<dbReference type="InterPro" id="IPR011089">
    <property type="entry name" value="GmrSD_C"/>
</dbReference>
<accession>A0A7L5DRU3</accession>